<proteinExistence type="predicted"/>
<gene>
    <name evidence="2" type="ORF">N177_2590</name>
</gene>
<feature type="region of interest" description="Disordered" evidence="1">
    <location>
        <begin position="1"/>
        <end position="24"/>
    </location>
</feature>
<evidence type="ECO:0000256" key="1">
    <source>
        <dbReference type="SAM" id="MobiDB-lite"/>
    </source>
</evidence>
<organism evidence="2 3">
    <name type="scientific">Lutibaculum baratangense AMV1</name>
    <dbReference type="NCBI Taxonomy" id="631454"/>
    <lineage>
        <taxon>Bacteria</taxon>
        <taxon>Pseudomonadati</taxon>
        <taxon>Pseudomonadota</taxon>
        <taxon>Alphaproteobacteria</taxon>
        <taxon>Hyphomicrobiales</taxon>
        <taxon>Tepidamorphaceae</taxon>
        <taxon>Lutibaculum</taxon>
    </lineage>
</organism>
<feature type="compositionally biased region" description="Polar residues" evidence="1">
    <location>
        <begin position="1"/>
        <end position="12"/>
    </location>
</feature>
<reference evidence="2 3" key="1">
    <citation type="journal article" date="2014" name="Genome Announc.">
        <title>Draft Genome Sequence of Lutibaculum baratangense Strain AMV1T, Isolated from a Mud Volcano in Andamans, India.</title>
        <authorList>
            <person name="Singh A."/>
            <person name="Sreenivas A."/>
            <person name="Sathyanarayana Reddy G."/>
            <person name="Pinnaka A.K."/>
            <person name="Shivaji S."/>
        </authorList>
    </citation>
    <scope>NUCLEOTIDE SEQUENCE [LARGE SCALE GENOMIC DNA]</scope>
    <source>
        <strain evidence="2 3">AMV1</strain>
    </source>
</reference>
<dbReference type="Proteomes" id="UP000017819">
    <property type="component" value="Unassembled WGS sequence"/>
</dbReference>
<comment type="caution">
    <text evidence="2">The sequence shown here is derived from an EMBL/GenBank/DDBJ whole genome shotgun (WGS) entry which is preliminary data.</text>
</comment>
<dbReference type="AlphaFoldDB" id="V4RDB2"/>
<dbReference type="EMBL" id="AWXZ01000035">
    <property type="protein sequence ID" value="ESR24141.1"/>
    <property type="molecule type" value="Genomic_DNA"/>
</dbReference>
<keyword evidence="3" id="KW-1185">Reference proteome</keyword>
<evidence type="ECO:0000313" key="2">
    <source>
        <dbReference type="EMBL" id="ESR24141.1"/>
    </source>
</evidence>
<accession>V4RDB2</accession>
<protein>
    <submittedName>
        <fullName evidence="2">Uncharacterized protein</fullName>
    </submittedName>
</protein>
<sequence length="41" mass="4589">MKPISEAQSSVKKTVFHHTSGENRRAGVAIGVERDILRRNL</sequence>
<evidence type="ECO:0000313" key="3">
    <source>
        <dbReference type="Proteomes" id="UP000017819"/>
    </source>
</evidence>
<name>V4RDB2_9HYPH</name>